<accession>A0A544W2I7</accession>
<keyword evidence="1" id="KW-0472">Membrane</keyword>
<protein>
    <submittedName>
        <fullName evidence="2">Uncharacterized protein</fullName>
    </submittedName>
</protein>
<dbReference type="Proteomes" id="UP000315759">
    <property type="component" value="Unassembled WGS sequence"/>
</dbReference>
<name>A0A544W2I7_9MYCO</name>
<proteinExistence type="predicted"/>
<sequence>MTTPQVPLFIPSQVCATVGKDPGATPPDVCMGLVQEDLRDDGVSAPDVPANAGLPQVVADAKAKGIDLKIVVLDQNPAIDTPLRDIATEVGRDYPGSTVLVLSPSFAGTYSPTFDRSTLEAGQDIAKVSGTPVLASQNFVTELTTPHFPWTPFTIVLVVGVAVAAVATRLLQVRARKAATEKSPADAAR</sequence>
<dbReference type="EMBL" id="VIFX01000012">
    <property type="protein sequence ID" value="TQR86449.1"/>
    <property type="molecule type" value="Genomic_DNA"/>
</dbReference>
<dbReference type="AlphaFoldDB" id="A0A544W2I7"/>
<organism evidence="2 3">
    <name type="scientific">Mycolicibacterium hodleri</name>
    <dbReference type="NCBI Taxonomy" id="49897"/>
    <lineage>
        <taxon>Bacteria</taxon>
        <taxon>Bacillati</taxon>
        <taxon>Actinomycetota</taxon>
        <taxon>Actinomycetes</taxon>
        <taxon>Mycobacteriales</taxon>
        <taxon>Mycobacteriaceae</taxon>
        <taxon>Mycolicibacterium</taxon>
    </lineage>
</organism>
<feature type="transmembrane region" description="Helical" evidence="1">
    <location>
        <begin position="150"/>
        <end position="171"/>
    </location>
</feature>
<keyword evidence="1" id="KW-0812">Transmembrane</keyword>
<dbReference type="InterPro" id="IPR046498">
    <property type="entry name" value="Rv1476-like"/>
</dbReference>
<dbReference type="Pfam" id="PF20381">
    <property type="entry name" value="Rv1476"/>
    <property type="match status" value="1"/>
</dbReference>
<reference evidence="2 3" key="1">
    <citation type="submission" date="2018-10" db="EMBL/GenBank/DDBJ databases">
        <title>Draft genome of Mycobacterium hodleri strain B.</title>
        <authorList>
            <person name="Amande T.J."/>
            <person name="Mcgenity T.J."/>
        </authorList>
    </citation>
    <scope>NUCLEOTIDE SEQUENCE [LARGE SCALE GENOMIC DNA]</scope>
    <source>
        <strain evidence="2 3">B</strain>
    </source>
</reference>
<keyword evidence="1" id="KW-1133">Transmembrane helix</keyword>
<evidence type="ECO:0000313" key="2">
    <source>
        <dbReference type="EMBL" id="TQR86449.1"/>
    </source>
</evidence>
<gene>
    <name evidence="2" type="ORF">D8S82_11355</name>
</gene>
<keyword evidence="3" id="KW-1185">Reference proteome</keyword>
<comment type="caution">
    <text evidence="2">The sequence shown here is derived from an EMBL/GenBank/DDBJ whole genome shotgun (WGS) entry which is preliminary data.</text>
</comment>
<evidence type="ECO:0000256" key="1">
    <source>
        <dbReference type="SAM" id="Phobius"/>
    </source>
</evidence>
<evidence type="ECO:0000313" key="3">
    <source>
        <dbReference type="Proteomes" id="UP000315759"/>
    </source>
</evidence>